<dbReference type="InterPro" id="IPR036259">
    <property type="entry name" value="MFS_trans_sf"/>
</dbReference>
<keyword evidence="8" id="KW-1185">Reference proteome</keyword>
<dbReference type="EMBL" id="SMKR01000222">
    <property type="protein sequence ID" value="TDD14692.1"/>
    <property type="molecule type" value="Genomic_DNA"/>
</dbReference>
<feature type="transmembrane region" description="Helical" evidence="6">
    <location>
        <begin position="34"/>
        <end position="61"/>
    </location>
</feature>
<keyword evidence="2" id="KW-0813">Transport</keyword>
<evidence type="ECO:0000256" key="6">
    <source>
        <dbReference type="SAM" id="Phobius"/>
    </source>
</evidence>
<dbReference type="Pfam" id="PF07690">
    <property type="entry name" value="MFS_1"/>
    <property type="match status" value="1"/>
</dbReference>
<dbReference type="AlphaFoldDB" id="A0A4R4W7P3"/>
<dbReference type="InterPro" id="IPR011701">
    <property type="entry name" value="MFS"/>
</dbReference>
<feature type="transmembrane region" description="Helical" evidence="6">
    <location>
        <begin position="101"/>
        <end position="123"/>
    </location>
</feature>
<dbReference type="Gene3D" id="1.20.1250.20">
    <property type="entry name" value="MFS general substrate transporter like domains"/>
    <property type="match status" value="1"/>
</dbReference>
<dbReference type="GO" id="GO:0022857">
    <property type="term" value="F:transmembrane transporter activity"/>
    <property type="evidence" value="ECO:0007669"/>
    <property type="project" value="InterPro"/>
</dbReference>
<sequence>WLDARGGRGLMTTGSVLAAAAVLGWSQVQNVLQLYGVFVAIGVASAMVLYPPAFAVVVAVARPEARTNAILAITLVGGLASSIFIPLTGLLADAHGWRTTLVILAAVVAGTTIPLHAVVVRGARPQPGGRVAGSPRRVLRDLGFWLLAGAFVMHSAALAVISVHLVLYLISLGHPPATAATLAGVLGLLSVTGRLVTSLAARWLPMATITALVLAVQGVAISLLPVAGREVAGAIVCLTLFGLGFGVSSIATPAILLDRYGADGFGTISGMLTTPVTIAKAVGPLGGAALADAAGYRPLMVSVAAACVTAAAALVLTQRTRPRPIPPRM</sequence>
<dbReference type="Proteomes" id="UP000295172">
    <property type="component" value="Unassembled WGS sequence"/>
</dbReference>
<evidence type="ECO:0000256" key="5">
    <source>
        <dbReference type="ARBA" id="ARBA00023136"/>
    </source>
</evidence>
<protein>
    <submittedName>
        <fullName evidence="7">MFS transporter</fullName>
    </submittedName>
</protein>
<feature type="non-terminal residue" evidence="7">
    <location>
        <position position="1"/>
    </location>
</feature>
<dbReference type="SUPFAM" id="SSF103473">
    <property type="entry name" value="MFS general substrate transporter"/>
    <property type="match status" value="1"/>
</dbReference>
<feature type="transmembrane region" description="Helical" evidence="6">
    <location>
        <begin position="176"/>
        <end position="196"/>
    </location>
</feature>
<dbReference type="RefSeq" id="WP_132326905.1">
    <property type="nucleotide sequence ID" value="NZ_SMKR01000222.1"/>
</dbReference>
<feature type="transmembrane region" description="Helical" evidence="6">
    <location>
        <begin position="231"/>
        <end position="257"/>
    </location>
</feature>
<feature type="transmembrane region" description="Helical" evidence="6">
    <location>
        <begin position="295"/>
        <end position="316"/>
    </location>
</feature>
<evidence type="ECO:0000256" key="4">
    <source>
        <dbReference type="ARBA" id="ARBA00022989"/>
    </source>
</evidence>
<feature type="transmembrane region" description="Helical" evidence="6">
    <location>
        <begin position="203"/>
        <end position="225"/>
    </location>
</feature>
<accession>A0A4R4W7P3</accession>
<dbReference type="GO" id="GO:0016020">
    <property type="term" value="C:membrane"/>
    <property type="evidence" value="ECO:0007669"/>
    <property type="project" value="UniProtKB-SubCell"/>
</dbReference>
<evidence type="ECO:0000313" key="8">
    <source>
        <dbReference type="Proteomes" id="UP000295172"/>
    </source>
</evidence>
<reference evidence="7 8" key="1">
    <citation type="submission" date="2019-02" db="EMBL/GenBank/DDBJ databases">
        <title>Draft genome sequences of novel Actinobacteria.</title>
        <authorList>
            <person name="Sahin N."/>
            <person name="Ay H."/>
            <person name="Saygin H."/>
        </authorList>
    </citation>
    <scope>NUCLEOTIDE SEQUENCE [LARGE SCALE GENOMIC DNA]</scope>
    <source>
        <strain evidence="7 8">16K104</strain>
    </source>
</reference>
<name>A0A4R4W7P3_9ACTN</name>
<gene>
    <name evidence="7" type="ORF">E1218_32635</name>
</gene>
<dbReference type="PANTHER" id="PTHR43385">
    <property type="entry name" value="RIBOFLAVIN TRANSPORTER RIBJ"/>
    <property type="match status" value="1"/>
</dbReference>
<dbReference type="OrthoDB" id="7200137at2"/>
<organism evidence="7 8">
    <name type="scientific">Kribbella turkmenica</name>
    <dbReference type="NCBI Taxonomy" id="2530375"/>
    <lineage>
        <taxon>Bacteria</taxon>
        <taxon>Bacillati</taxon>
        <taxon>Actinomycetota</taxon>
        <taxon>Actinomycetes</taxon>
        <taxon>Propionibacteriales</taxon>
        <taxon>Kribbellaceae</taxon>
        <taxon>Kribbella</taxon>
    </lineage>
</organism>
<feature type="transmembrane region" description="Helical" evidence="6">
    <location>
        <begin position="9"/>
        <end position="28"/>
    </location>
</feature>
<keyword evidence="3 6" id="KW-0812">Transmembrane</keyword>
<proteinExistence type="predicted"/>
<evidence type="ECO:0000256" key="2">
    <source>
        <dbReference type="ARBA" id="ARBA00022448"/>
    </source>
</evidence>
<keyword evidence="5 6" id="KW-0472">Membrane</keyword>
<evidence type="ECO:0000256" key="3">
    <source>
        <dbReference type="ARBA" id="ARBA00022692"/>
    </source>
</evidence>
<evidence type="ECO:0000313" key="7">
    <source>
        <dbReference type="EMBL" id="TDD14692.1"/>
    </source>
</evidence>
<dbReference type="PANTHER" id="PTHR43385:SF1">
    <property type="entry name" value="RIBOFLAVIN TRANSPORTER RIBJ"/>
    <property type="match status" value="1"/>
</dbReference>
<comment type="caution">
    <text evidence="7">The sequence shown here is derived from an EMBL/GenBank/DDBJ whole genome shotgun (WGS) entry which is preliminary data.</text>
</comment>
<feature type="transmembrane region" description="Helical" evidence="6">
    <location>
        <begin position="264"/>
        <end position="283"/>
    </location>
</feature>
<feature type="transmembrane region" description="Helical" evidence="6">
    <location>
        <begin position="68"/>
        <end position="89"/>
    </location>
</feature>
<keyword evidence="4 6" id="KW-1133">Transmembrane helix</keyword>
<dbReference type="InterPro" id="IPR052983">
    <property type="entry name" value="MFS_Riboflavin_Transporter"/>
</dbReference>
<feature type="transmembrane region" description="Helical" evidence="6">
    <location>
        <begin position="144"/>
        <end position="170"/>
    </location>
</feature>
<evidence type="ECO:0000256" key="1">
    <source>
        <dbReference type="ARBA" id="ARBA00004141"/>
    </source>
</evidence>
<comment type="subcellular location">
    <subcellularLocation>
        <location evidence="1">Membrane</location>
        <topology evidence="1">Multi-pass membrane protein</topology>
    </subcellularLocation>
</comment>